<dbReference type="RefSeq" id="WP_052020658.1">
    <property type="nucleotide sequence ID" value="NZ_BAVZ01000029.1"/>
</dbReference>
<organism evidence="1 2">
    <name type="scientific">Paenibacillus pini JCM 16418</name>
    <dbReference type="NCBI Taxonomy" id="1236976"/>
    <lineage>
        <taxon>Bacteria</taxon>
        <taxon>Bacillati</taxon>
        <taxon>Bacillota</taxon>
        <taxon>Bacilli</taxon>
        <taxon>Bacillales</taxon>
        <taxon>Paenibacillaceae</taxon>
        <taxon>Paenibacillus</taxon>
    </lineage>
</organism>
<keyword evidence="2" id="KW-1185">Reference proteome</keyword>
<dbReference type="OrthoDB" id="2078085at2"/>
<proteinExistence type="predicted"/>
<evidence type="ECO:0008006" key="3">
    <source>
        <dbReference type="Google" id="ProtNLM"/>
    </source>
</evidence>
<dbReference type="InterPro" id="IPR025681">
    <property type="entry name" value="COOH-NH2_lig"/>
</dbReference>
<dbReference type="AlphaFoldDB" id="W7Z881"/>
<sequence length="448" mass="50163">MKLDAVQQQRFDSWTTEVRHSRLIRSGIISLLLHSHSQDKAAGAHYRSRYAVQVYNLRAIHIERVERQMGVKGIHPMLAPELNLPEQGGGLYRQLEKAAIRSLYSLGLDQGEVILASCGERKYGVEQITPVHRLHKQQLKRLYVQAEQQLQKEQAGLELEGSMLLLGMDPEFILVDPNAGNVVPASLFLERDGEVGCDAVSAGGITTYPVAELRPSPSATPRGLLIELMHAMKLAGRLIGDHTLIWQAGGMPKPGLPLGGHLHFSGILLTPPLLRALDNYLTLPVSLLEAQSSRDRRPRYGYLGDFRRQPHGGFEYRTLPSFLVSPALTKGIVYLSYLIVLNHAQLLQRPLDNEPIHEAYYSGKRKAIRECIKPLLEELRSLPEYEQYSSSIEPLLKDMLNGKVWNESRDIRSLWKIPTNVAFGSFISGIIELSKSQVGGKSWPSIRL</sequence>
<dbReference type="Pfam" id="PF14395">
    <property type="entry name" value="COOH-NH2_lig"/>
    <property type="match status" value="1"/>
</dbReference>
<dbReference type="eggNOG" id="COG0189">
    <property type="taxonomic scope" value="Bacteria"/>
</dbReference>
<dbReference type="EMBL" id="BAVZ01000029">
    <property type="protein sequence ID" value="GAF10609.1"/>
    <property type="molecule type" value="Genomic_DNA"/>
</dbReference>
<evidence type="ECO:0000313" key="1">
    <source>
        <dbReference type="EMBL" id="GAF10609.1"/>
    </source>
</evidence>
<reference evidence="1 2" key="1">
    <citation type="journal article" date="2014" name="Genome Announc.">
        <title>Draft Genome Sequence of Paenibacillus pini JCM 16418T, Isolated from the Rhizosphere of Pine Tree.</title>
        <authorList>
            <person name="Yuki M."/>
            <person name="Oshima K."/>
            <person name="Suda W."/>
            <person name="Oshida Y."/>
            <person name="Kitamura K."/>
            <person name="Iida Y."/>
            <person name="Hattori M."/>
            <person name="Ohkuma M."/>
        </authorList>
    </citation>
    <scope>NUCLEOTIDE SEQUENCE [LARGE SCALE GENOMIC DNA]</scope>
    <source>
        <strain evidence="1 2">JCM 16418</strain>
    </source>
</reference>
<evidence type="ECO:0000313" key="2">
    <source>
        <dbReference type="Proteomes" id="UP000019364"/>
    </source>
</evidence>
<gene>
    <name evidence="1" type="ORF">JCM16418_4823</name>
</gene>
<accession>W7Z881</accession>
<protein>
    <recommendedName>
        <fullName evidence="3">Phage phiEco32-like COOH.NH2 ligase-type 2</fullName>
    </recommendedName>
</protein>
<dbReference type="STRING" id="1236976.JCM16418_4823"/>
<dbReference type="Proteomes" id="UP000019364">
    <property type="component" value="Unassembled WGS sequence"/>
</dbReference>
<name>W7Z881_9BACL</name>
<comment type="caution">
    <text evidence="1">The sequence shown here is derived from an EMBL/GenBank/DDBJ whole genome shotgun (WGS) entry which is preliminary data.</text>
</comment>